<dbReference type="Proteomes" id="UP001151760">
    <property type="component" value="Unassembled WGS sequence"/>
</dbReference>
<evidence type="ECO:0000256" key="2">
    <source>
        <dbReference type="SAM" id="MobiDB-lite"/>
    </source>
</evidence>
<protein>
    <submittedName>
        <fullName evidence="3">Uncharacterized protein</fullName>
    </submittedName>
</protein>
<name>A0ABQ5FS28_9ASTR</name>
<reference evidence="3" key="2">
    <citation type="submission" date="2022-01" db="EMBL/GenBank/DDBJ databases">
        <authorList>
            <person name="Yamashiro T."/>
            <person name="Shiraishi A."/>
            <person name="Satake H."/>
            <person name="Nakayama K."/>
        </authorList>
    </citation>
    <scope>NUCLEOTIDE SEQUENCE</scope>
</reference>
<feature type="region of interest" description="Disordered" evidence="2">
    <location>
        <begin position="57"/>
        <end position="99"/>
    </location>
</feature>
<keyword evidence="1" id="KW-0175">Coiled coil</keyword>
<reference evidence="3" key="1">
    <citation type="journal article" date="2022" name="Int. J. Mol. Sci.">
        <title>Draft Genome of Tanacetum Coccineum: Genomic Comparison of Closely Related Tanacetum-Family Plants.</title>
        <authorList>
            <person name="Yamashiro T."/>
            <person name="Shiraishi A."/>
            <person name="Nakayama K."/>
            <person name="Satake H."/>
        </authorList>
    </citation>
    <scope>NUCLEOTIDE SEQUENCE</scope>
</reference>
<evidence type="ECO:0000313" key="4">
    <source>
        <dbReference type="Proteomes" id="UP001151760"/>
    </source>
</evidence>
<organism evidence="3 4">
    <name type="scientific">Tanacetum coccineum</name>
    <dbReference type="NCBI Taxonomy" id="301880"/>
    <lineage>
        <taxon>Eukaryota</taxon>
        <taxon>Viridiplantae</taxon>
        <taxon>Streptophyta</taxon>
        <taxon>Embryophyta</taxon>
        <taxon>Tracheophyta</taxon>
        <taxon>Spermatophyta</taxon>
        <taxon>Magnoliopsida</taxon>
        <taxon>eudicotyledons</taxon>
        <taxon>Gunneridae</taxon>
        <taxon>Pentapetalae</taxon>
        <taxon>asterids</taxon>
        <taxon>campanulids</taxon>
        <taxon>Asterales</taxon>
        <taxon>Asteraceae</taxon>
        <taxon>Asteroideae</taxon>
        <taxon>Anthemideae</taxon>
        <taxon>Anthemidinae</taxon>
        <taxon>Tanacetum</taxon>
    </lineage>
</organism>
<feature type="compositionally biased region" description="Polar residues" evidence="2">
    <location>
        <begin position="69"/>
        <end position="80"/>
    </location>
</feature>
<feature type="region of interest" description="Disordered" evidence="2">
    <location>
        <begin position="168"/>
        <end position="191"/>
    </location>
</feature>
<sequence length="276" mass="30426">MRRDLQREDAEGVDCLPNDTIVEYLTLMGMVKNLDNVEHVADKAINEEMDDSLVRAATTASSLEKEQDSGNITKTRSKATPNEAGSLGTTSGGGPKRQDTIRDTIAQTRLQLNELMELCTNLQQRVLNLENAKTAQAQEITSLKLRVKRLEKKRGSRTHKLKRLYKVGSSRRVESSEDKGLGDQEDTSKQGRKIANIDVDEGITLVDDTQERYGDDMFDTGVLDDEEVFAGQDVDETRNVAEKEVGTTDPVTTAGEVVTTANVEVPVITNVEITLA</sequence>
<keyword evidence="4" id="KW-1185">Reference proteome</keyword>
<feature type="coiled-coil region" evidence="1">
    <location>
        <begin position="105"/>
        <end position="153"/>
    </location>
</feature>
<comment type="caution">
    <text evidence="3">The sequence shown here is derived from an EMBL/GenBank/DDBJ whole genome shotgun (WGS) entry which is preliminary data.</text>
</comment>
<proteinExistence type="predicted"/>
<evidence type="ECO:0000256" key="1">
    <source>
        <dbReference type="SAM" id="Coils"/>
    </source>
</evidence>
<evidence type="ECO:0000313" key="3">
    <source>
        <dbReference type="EMBL" id="GJT65472.1"/>
    </source>
</evidence>
<dbReference type="EMBL" id="BQNB010017633">
    <property type="protein sequence ID" value="GJT65472.1"/>
    <property type="molecule type" value="Genomic_DNA"/>
</dbReference>
<feature type="compositionally biased region" description="Basic and acidic residues" evidence="2">
    <location>
        <begin position="171"/>
        <end position="189"/>
    </location>
</feature>
<accession>A0ABQ5FS28</accession>
<gene>
    <name evidence="3" type="ORF">Tco_1016952</name>
</gene>